<accession>A0ABC9TY23</accession>
<name>A0ABC9TY23_CLOSY</name>
<dbReference type="SUPFAM" id="SSF52218">
    <property type="entry name" value="Flavoproteins"/>
    <property type="match status" value="1"/>
</dbReference>
<gene>
    <name evidence="2" type="ORF">CLOSYM_02314</name>
</gene>
<dbReference type="RefSeq" id="WP_021642993.1">
    <property type="nucleotide sequence ID" value="NZ_KE992980.1"/>
</dbReference>
<reference evidence="2 3" key="1">
    <citation type="submission" date="2013-07" db="EMBL/GenBank/DDBJ databases">
        <authorList>
            <person name="Weinstock G."/>
            <person name="Sodergren E."/>
            <person name="Wylie T."/>
            <person name="Fulton L."/>
            <person name="Fulton R."/>
            <person name="Fronick C."/>
            <person name="O'Laughlin M."/>
            <person name="Godfrey J."/>
            <person name="Miner T."/>
            <person name="Herter B."/>
            <person name="Appelbaum E."/>
            <person name="Cordes M."/>
            <person name="Lek S."/>
            <person name="Wollam A."/>
            <person name="Pepin K.H."/>
            <person name="Palsikar V.B."/>
            <person name="Mitreva M."/>
            <person name="Wilson R.K."/>
        </authorList>
    </citation>
    <scope>NUCLEOTIDE SEQUENCE [LARGE SCALE GENOMIC DNA]</scope>
    <source>
        <strain evidence="2 3">ATCC 14940</strain>
    </source>
</reference>
<evidence type="ECO:0000313" key="2">
    <source>
        <dbReference type="EMBL" id="ERI76948.1"/>
    </source>
</evidence>
<protein>
    <recommendedName>
        <fullName evidence="1">N-acetyltransferase domain-containing protein</fullName>
    </recommendedName>
</protein>
<dbReference type="PROSITE" id="PS51186">
    <property type="entry name" value="GNAT"/>
    <property type="match status" value="1"/>
</dbReference>
<comment type="caution">
    <text evidence="2">The sequence shown here is derived from an EMBL/GenBank/DDBJ whole genome shotgun (WGS) entry which is preliminary data.</text>
</comment>
<organism evidence="2 3">
    <name type="scientific">[Clostridium] symbiosum ATCC 14940</name>
    <dbReference type="NCBI Taxonomy" id="411472"/>
    <lineage>
        <taxon>Bacteria</taxon>
        <taxon>Bacillati</taxon>
        <taxon>Bacillota</taxon>
        <taxon>Clostridia</taxon>
        <taxon>Lachnospirales</taxon>
        <taxon>Lachnospiraceae</taxon>
        <taxon>Otoolea</taxon>
    </lineage>
</organism>
<dbReference type="Proteomes" id="UP000016491">
    <property type="component" value="Unassembled WGS sequence"/>
</dbReference>
<dbReference type="Pfam" id="PF12724">
    <property type="entry name" value="Flavodoxin_5"/>
    <property type="match status" value="1"/>
</dbReference>
<dbReference type="Gene3D" id="3.40.630.30">
    <property type="match status" value="1"/>
</dbReference>
<dbReference type="Gene3D" id="3.40.50.360">
    <property type="match status" value="1"/>
</dbReference>
<evidence type="ECO:0000259" key="1">
    <source>
        <dbReference type="PROSITE" id="PS51186"/>
    </source>
</evidence>
<dbReference type="PANTHER" id="PTHR38030:SF2">
    <property type="entry name" value="PROTOPORPHYRINOGEN IX DEHYDROGENASE [QUINONE]"/>
    <property type="match status" value="1"/>
</dbReference>
<sequence length="326" mass="37456">MKTLLLYATKSGAARECAELLAKELTDCTVCDLRHAIPNPELFDTIIVGSGIRFGKIYKPAAKFIQQYKNVLLTKSVSFYFCNCETETFQNAVEKNIPKELPMHADCIKSFGGKMPFKKAQNMNWLKTENKDAFLKAVLPDKEKIKLNFKRLTSAEDAMYPAAMALYAMSFPAHEQREEASQKKILECSQYHFDLIYDGNAFAGVILYWETENFIYVEHFCINPKMRNRRYGQRALEWLGKKEKTIILEIDPPSDDISIHRKSFYERCSFKENAFSHVHPPYHKGNTGHELVIMSSPGTLSPEDYESFHSYLNHTVMNGLFPADMP</sequence>
<dbReference type="Pfam" id="PF00583">
    <property type="entry name" value="Acetyltransf_1"/>
    <property type="match status" value="1"/>
</dbReference>
<dbReference type="SUPFAM" id="SSF55729">
    <property type="entry name" value="Acyl-CoA N-acyltransferases (Nat)"/>
    <property type="match status" value="1"/>
</dbReference>
<proteinExistence type="predicted"/>
<dbReference type="InterPro" id="IPR052200">
    <property type="entry name" value="Protoporphyrinogen_IX_DH"/>
</dbReference>
<dbReference type="InterPro" id="IPR000182">
    <property type="entry name" value="GNAT_dom"/>
</dbReference>
<dbReference type="InterPro" id="IPR029039">
    <property type="entry name" value="Flavoprotein-like_sf"/>
</dbReference>
<dbReference type="InterPro" id="IPR016181">
    <property type="entry name" value="Acyl_CoA_acyltransferase"/>
</dbReference>
<dbReference type="InterPro" id="IPR026816">
    <property type="entry name" value="Flavodoxin_dom"/>
</dbReference>
<dbReference type="PANTHER" id="PTHR38030">
    <property type="entry name" value="PROTOPORPHYRINOGEN IX DEHYDROGENASE [MENAQUINONE]"/>
    <property type="match status" value="1"/>
</dbReference>
<dbReference type="EMBL" id="AWSU01000177">
    <property type="protein sequence ID" value="ERI76948.1"/>
    <property type="molecule type" value="Genomic_DNA"/>
</dbReference>
<dbReference type="AlphaFoldDB" id="A0ABC9TY23"/>
<feature type="domain" description="N-acetyltransferase" evidence="1">
    <location>
        <begin position="147"/>
        <end position="299"/>
    </location>
</feature>
<evidence type="ECO:0000313" key="3">
    <source>
        <dbReference type="Proteomes" id="UP000016491"/>
    </source>
</evidence>